<proteinExistence type="predicted"/>
<evidence type="ECO:0000313" key="1">
    <source>
        <dbReference type="EMBL" id="MEB4795258.1"/>
    </source>
</evidence>
<evidence type="ECO:0000313" key="2">
    <source>
        <dbReference type="Proteomes" id="UP001355653"/>
    </source>
</evidence>
<reference evidence="1 2" key="1">
    <citation type="submission" date="2023-03" db="EMBL/GenBank/DDBJ databases">
        <title>Bacillus Genome Sequencing.</title>
        <authorList>
            <person name="Dunlap C."/>
        </authorList>
    </citation>
    <scope>NUCLEOTIDE SEQUENCE [LARGE SCALE GENOMIC DNA]</scope>
    <source>
        <strain evidence="1 2">NRS-1351</strain>
    </source>
</reference>
<sequence>MAGSSGEGDPAKQAKQEAKVKKIQILNEGNQRDFAQASFLKLFTHLFDAMTRHNLNRGDVCKFRYKMYQN</sequence>
<accession>A0ABU6DE85</accession>
<comment type="caution">
    <text evidence="1">The sequence shown here is derived from an EMBL/GenBank/DDBJ whole genome shotgun (WGS) entry which is preliminary data.</text>
</comment>
<keyword evidence="2" id="KW-1185">Reference proteome</keyword>
<dbReference type="EMBL" id="JAROBY010000025">
    <property type="protein sequence ID" value="MEB4795258.1"/>
    <property type="molecule type" value="Genomic_DNA"/>
</dbReference>
<organism evidence="1 2">
    <name type="scientific">Paenibacillus chondroitinus</name>
    <dbReference type="NCBI Taxonomy" id="59842"/>
    <lineage>
        <taxon>Bacteria</taxon>
        <taxon>Bacillati</taxon>
        <taxon>Bacillota</taxon>
        <taxon>Bacilli</taxon>
        <taxon>Bacillales</taxon>
        <taxon>Paenibacillaceae</taxon>
        <taxon>Paenibacillus</taxon>
    </lineage>
</organism>
<gene>
    <name evidence="1" type="ORF">P5G65_15230</name>
</gene>
<dbReference type="RefSeq" id="WP_127455868.1">
    <property type="nucleotide sequence ID" value="NZ_JAROBY010000025.1"/>
</dbReference>
<name>A0ABU6DE85_9BACL</name>
<protein>
    <submittedName>
        <fullName evidence="1">Uncharacterized protein</fullName>
    </submittedName>
</protein>
<dbReference type="Proteomes" id="UP001355653">
    <property type="component" value="Unassembled WGS sequence"/>
</dbReference>